<accession>A0A1T4WC40</accession>
<feature type="compositionally biased region" description="Basic residues" evidence="1">
    <location>
        <begin position="39"/>
        <end position="59"/>
    </location>
</feature>
<dbReference type="AlphaFoldDB" id="A0A1T4WC40"/>
<evidence type="ECO:0008006" key="4">
    <source>
        <dbReference type="Google" id="ProtNLM"/>
    </source>
</evidence>
<evidence type="ECO:0000313" key="3">
    <source>
        <dbReference type="Proteomes" id="UP000189733"/>
    </source>
</evidence>
<sequence>MPRRYLRLAILGLSLVFLLGLSGCFPGRYVYDNQPHYEKGHRHHKYKKHHHHRRHHHPPRGSVYIY</sequence>
<gene>
    <name evidence="2" type="ORF">SAMN02745702_02027</name>
</gene>
<organism evidence="2 3">
    <name type="scientific">Desulfobaculum bizertense DSM 18034</name>
    <dbReference type="NCBI Taxonomy" id="1121442"/>
    <lineage>
        <taxon>Bacteria</taxon>
        <taxon>Pseudomonadati</taxon>
        <taxon>Thermodesulfobacteriota</taxon>
        <taxon>Desulfovibrionia</taxon>
        <taxon>Desulfovibrionales</taxon>
        <taxon>Desulfovibrionaceae</taxon>
        <taxon>Desulfobaculum</taxon>
    </lineage>
</organism>
<evidence type="ECO:0000313" key="2">
    <source>
        <dbReference type="EMBL" id="SKA74757.1"/>
    </source>
</evidence>
<proteinExistence type="predicted"/>
<feature type="region of interest" description="Disordered" evidence="1">
    <location>
        <begin position="39"/>
        <end position="66"/>
    </location>
</feature>
<dbReference type="Proteomes" id="UP000189733">
    <property type="component" value="Unassembled WGS sequence"/>
</dbReference>
<dbReference type="PROSITE" id="PS51257">
    <property type="entry name" value="PROKAR_LIPOPROTEIN"/>
    <property type="match status" value="1"/>
</dbReference>
<dbReference type="STRING" id="1121442.SAMN02745702_02027"/>
<dbReference type="RefSeq" id="WP_144012603.1">
    <property type="nucleotide sequence ID" value="NZ_FUYA01000006.1"/>
</dbReference>
<evidence type="ECO:0000256" key="1">
    <source>
        <dbReference type="SAM" id="MobiDB-lite"/>
    </source>
</evidence>
<name>A0A1T4WC40_9BACT</name>
<protein>
    <recommendedName>
        <fullName evidence="4">Lipoprotein</fullName>
    </recommendedName>
</protein>
<keyword evidence="3" id="KW-1185">Reference proteome</keyword>
<reference evidence="2 3" key="1">
    <citation type="submission" date="2017-02" db="EMBL/GenBank/DDBJ databases">
        <authorList>
            <person name="Peterson S.W."/>
        </authorList>
    </citation>
    <scope>NUCLEOTIDE SEQUENCE [LARGE SCALE GENOMIC DNA]</scope>
    <source>
        <strain evidence="2 3">DSM 18034</strain>
    </source>
</reference>
<dbReference type="EMBL" id="FUYA01000006">
    <property type="protein sequence ID" value="SKA74757.1"/>
    <property type="molecule type" value="Genomic_DNA"/>
</dbReference>